<evidence type="ECO:0000313" key="9">
    <source>
        <dbReference type="Proteomes" id="UP000226592"/>
    </source>
</evidence>
<feature type="transmembrane region" description="Helical" evidence="6">
    <location>
        <begin position="218"/>
        <end position="243"/>
    </location>
</feature>
<feature type="transmembrane region" description="Helical" evidence="6">
    <location>
        <begin position="131"/>
        <end position="154"/>
    </location>
</feature>
<dbReference type="Proteomes" id="UP000226592">
    <property type="component" value="Unassembled WGS sequence"/>
</dbReference>
<dbReference type="GO" id="GO:0022857">
    <property type="term" value="F:transmembrane transporter activity"/>
    <property type="evidence" value="ECO:0007669"/>
    <property type="project" value="InterPro"/>
</dbReference>
<feature type="transmembrane region" description="Helical" evidence="6">
    <location>
        <begin position="160"/>
        <end position="179"/>
    </location>
</feature>
<dbReference type="EMBL" id="NZBU01000006">
    <property type="protein sequence ID" value="MAG22069.1"/>
    <property type="molecule type" value="Genomic_DNA"/>
</dbReference>
<evidence type="ECO:0000256" key="5">
    <source>
        <dbReference type="ARBA" id="ARBA00023136"/>
    </source>
</evidence>
<feature type="transmembrane region" description="Helical" evidence="6">
    <location>
        <begin position="264"/>
        <end position="286"/>
    </location>
</feature>
<reference evidence="9" key="1">
    <citation type="submission" date="2017-09" db="EMBL/GenBank/DDBJ databases">
        <title>The Reconstruction of 2,631 Draft Metagenome-Assembled Genomes from the Global Oceans.</title>
        <authorList>
            <person name="Tully B.J."/>
            <person name="Graham E.D."/>
            <person name="Heidelberg J.F."/>
        </authorList>
    </citation>
    <scope>NUCLEOTIDE SEQUENCE [LARGE SCALE GENOMIC DNA]</scope>
</reference>
<protein>
    <recommendedName>
        <fullName evidence="7">Major facilitator superfamily (MFS) profile domain-containing protein</fullName>
    </recommendedName>
</protein>
<keyword evidence="3 6" id="KW-0812">Transmembrane</keyword>
<evidence type="ECO:0000256" key="4">
    <source>
        <dbReference type="ARBA" id="ARBA00022989"/>
    </source>
</evidence>
<comment type="subcellular location">
    <subcellularLocation>
        <location evidence="1">Membrane</location>
        <topology evidence="1">Multi-pass membrane protein</topology>
    </subcellularLocation>
</comment>
<feature type="transmembrane region" description="Helical" evidence="6">
    <location>
        <begin position="48"/>
        <end position="66"/>
    </location>
</feature>
<feature type="transmembrane region" description="Helical" evidence="6">
    <location>
        <begin position="360"/>
        <end position="379"/>
    </location>
</feature>
<dbReference type="PANTHER" id="PTHR42718">
    <property type="entry name" value="MAJOR FACILITATOR SUPERFAMILY MULTIDRUG TRANSPORTER MFSC"/>
    <property type="match status" value="1"/>
</dbReference>
<sequence>MNNYRYLSIVSILAALSAILNINAISTATGILCAKYALSPSETSLATSIYLTAEIMAIPLLAALISKSSGVSVLKASAFGFLLSSFMCAFADNYNAFLYSRAAQGFFSGLLIPLPYYFLAKIENEKEKVQYLTIFSLLGGLAPIIGPMITTIITTKTFPLLFITPSFLAIPAFLINGNLREGGDKADKNWSLGGGLLLFVFVFSVGIFIWNIEHGQKVGWWTSGIFSISILSSALAMLLAVTVSFKTRNKLLPFYLLKNKTTALIMFSAFANGLAIYGFLFIIPYYLFTVYSYSPNEVFKVLLYSAIPQIFLIFLSIKIRKYISASLMLSFGFLSISGACYYYATMGLGFEGELLLEPQLLRAIGVSLAVPALSLYLMLNTVGKEGEDTTLFSLFRSLGGAIGVAVITSFVNTRRAIHFDSLQTHHATLNKTLHEKVSWIYAFNEAFFIIGFVMVGLVVIFSFIAIKSPSKSKGA</sequence>
<feature type="transmembrane region" description="Helical" evidence="6">
    <location>
        <begin position="191"/>
        <end position="212"/>
    </location>
</feature>
<evidence type="ECO:0000256" key="1">
    <source>
        <dbReference type="ARBA" id="ARBA00004141"/>
    </source>
</evidence>
<evidence type="ECO:0000259" key="7">
    <source>
        <dbReference type="PROSITE" id="PS50850"/>
    </source>
</evidence>
<dbReference type="PROSITE" id="PS50850">
    <property type="entry name" value="MFS"/>
    <property type="match status" value="1"/>
</dbReference>
<feature type="transmembrane region" description="Helical" evidence="6">
    <location>
        <begin position="322"/>
        <end position="344"/>
    </location>
</feature>
<feature type="transmembrane region" description="Helical" evidence="6">
    <location>
        <begin position="446"/>
        <end position="466"/>
    </location>
</feature>
<keyword evidence="5 6" id="KW-0472">Membrane</keyword>
<keyword evidence="2" id="KW-0813">Transport</keyword>
<feature type="transmembrane region" description="Helical" evidence="6">
    <location>
        <begin position="298"/>
        <end position="315"/>
    </location>
</feature>
<name>A0A2D6M0Z9_9ARCH</name>
<dbReference type="SUPFAM" id="SSF103473">
    <property type="entry name" value="MFS general substrate transporter"/>
    <property type="match status" value="1"/>
</dbReference>
<accession>A0A2D6M0Z9</accession>
<dbReference type="Pfam" id="PF07690">
    <property type="entry name" value="MFS_1"/>
    <property type="match status" value="1"/>
</dbReference>
<feature type="transmembrane region" description="Helical" evidence="6">
    <location>
        <begin position="73"/>
        <end position="92"/>
    </location>
</feature>
<dbReference type="AlphaFoldDB" id="A0A2D6M0Z9"/>
<feature type="transmembrane region" description="Helical" evidence="6">
    <location>
        <begin position="98"/>
        <end position="119"/>
    </location>
</feature>
<proteinExistence type="predicted"/>
<dbReference type="GO" id="GO:0016020">
    <property type="term" value="C:membrane"/>
    <property type="evidence" value="ECO:0007669"/>
    <property type="project" value="UniProtKB-SubCell"/>
</dbReference>
<evidence type="ECO:0000256" key="2">
    <source>
        <dbReference type="ARBA" id="ARBA00022448"/>
    </source>
</evidence>
<dbReference type="Gene3D" id="1.20.1250.20">
    <property type="entry name" value="MFS general substrate transporter like domains"/>
    <property type="match status" value="2"/>
</dbReference>
<organism evidence="8 9">
    <name type="scientific">Candidatus Iainarchaeum sp</name>
    <dbReference type="NCBI Taxonomy" id="3101447"/>
    <lineage>
        <taxon>Archaea</taxon>
        <taxon>Candidatus Iainarchaeota</taxon>
        <taxon>Candidatus Iainarchaeia</taxon>
        <taxon>Candidatus Iainarchaeales</taxon>
        <taxon>Candidatus Iainarchaeaceae</taxon>
        <taxon>Candidatus Iainarchaeum</taxon>
    </lineage>
</organism>
<evidence type="ECO:0000256" key="6">
    <source>
        <dbReference type="SAM" id="Phobius"/>
    </source>
</evidence>
<keyword evidence="4 6" id="KW-1133">Transmembrane helix</keyword>
<evidence type="ECO:0000256" key="3">
    <source>
        <dbReference type="ARBA" id="ARBA00022692"/>
    </source>
</evidence>
<dbReference type="InterPro" id="IPR036259">
    <property type="entry name" value="MFS_trans_sf"/>
</dbReference>
<feature type="transmembrane region" description="Helical" evidence="6">
    <location>
        <begin position="391"/>
        <end position="411"/>
    </location>
</feature>
<gene>
    <name evidence="8" type="ORF">CL943_02060</name>
</gene>
<comment type="caution">
    <text evidence="8">The sequence shown here is derived from an EMBL/GenBank/DDBJ whole genome shotgun (WGS) entry which is preliminary data.</text>
</comment>
<dbReference type="InterPro" id="IPR011701">
    <property type="entry name" value="MFS"/>
</dbReference>
<feature type="domain" description="Major facilitator superfamily (MFS) profile" evidence="7">
    <location>
        <begin position="7"/>
        <end position="469"/>
    </location>
</feature>
<dbReference type="PANTHER" id="PTHR42718:SF9">
    <property type="entry name" value="MAJOR FACILITATOR SUPERFAMILY MULTIDRUG TRANSPORTER MFSC"/>
    <property type="match status" value="1"/>
</dbReference>
<evidence type="ECO:0000313" key="8">
    <source>
        <dbReference type="EMBL" id="MAG22069.1"/>
    </source>
</evidence>
<dbReference type="InterPro" id="IPR020846">
    <property type="entry name" value="MFS_dom"/>
</dbReference>